<dbReference type="KEGG" id="taa:NMY3_03168"/>
<dbReference type="RefSeq" id="WP_196816437.1">
    <property type="nucleotide sequence ID" value="NZ_CP012850.1"/>
</dbReference>
<evidence type="ECO:0000256" key="1">
    <source>
        <dbReference type="SAM" id="MobiDB-lite"/>
    </source>
</evidence>
<reference evidence="3" key="1">
    <citation type="submission" date="2015-10" db="EMBL/GenBank/DDBJ databases">
        <title>Niche specialization of a soil ammonia-oxidizing archaeon, Candidatus Nitrosocosmicus oleophilus.</title>
        <authorList>
            <person name="Jung M.-Y."/>
            <person name="Rhee S.-K."/>
        </authorList>
    </citation>
    <scope>NUCLEOTIDE SEQUENCE [LARGE SCALE GENOMIC DNA]</scope>
    <source>
        <strain evidence="3">MY3</strain>
    </source>
</reference>
<feature type="compositionally biased region" description="Polar residues" evidence="1">
    <location>
        <begin position="224"/>
        <end position="268"/>
    </location>
</feature>
<organism evidence="2 3">
    <name type="scientific">Candidatus Nitrosocosmicus oleophilus</name>
    <dbReference type="NCBI Taxonomy" id="1353260"/>
    <lineage>
        <taxon>Archaea</taxon>
        <taxon>Nitrososphaerota</taxon>
        <taxon>Nitrososphaeria</taxon>
        <taxon>Nitrososphaerales</taxon>
        <taxon>Nitrososphaeraceae</taxon>
        <taxon>Candidatus Nitrosocosmicus</taxon>
    </lineage>
</organism>
<proteinExistence type="predicted"/>
<keyword evidence="3" id="KW-1185">Reference proteome</keyword>
<dbReference type="EMBL" id="CP012850">
    <property type="protein sequence ID" value="ALI37353.1"/>
    <property type="molecule type" value="Genomic_DNA"/>
</dbReference>
<sequence>MKSQNFMTIAFLFVTTLIIASMTSNYVVVAGAATTGGSTGSGNSNDEYLKVDYLSNADETSSQLGNDFPPRFVPSQNMESLNTGLADIDAKTLVSNNESKSMGWDPNGSADTFIVFDSAVDPDKSLVLINTIQFNKVTCSVDYLAKGFFEIHCDEPPSPGAALHYMVFNGKISTMASMSSSNITERIQNISSAENITIPRALEQASNLTSANNSNLTNINNGNVTQDAPQNNTLIDSSIPDNQVSSQSNGTITDGSSQNNEVLAGDNS</sequence>
<dbReference type="GeneID" id="60423031"/>
<accession>A0A654M3U1</accession>
<feature type="region of interest" description="Disordered" evidence="1">
    <location>
        <begin position="218"/>
        <end position="268"/>
    </location>
</feature>
<protein>
    <submittedName>
        <fullName evidence="2">Uncharacterized protein</fullName>
    </submittedName>
</protein>
<name>A0A654M3U1_9ARCH</name>
<evidence type="ECO:0000313" key="2">
    <source>
        <dbReference type="EMBL" id="ALI37353.1"/>
    </source>
</evidence>
<dbReference type="Proteomes" id="UP000058925">
    <property type="component" value="Chromosome"/>
</dbReference>
<dbReference type="AlphaFoldDB" id="A0A654M3U1"/>
<gene>
    <name evidence="2" type="ORF">NMY3_03168</name>
</gene>
<evidence type="ECO:0000313" key="3">
    <source>
        <dbReference type="Proteomes" id="UP000058925"/>
    </source>
</evidence>